<dbReference type="SUPFAM" id="SSF52113">
    <property type="entry name" value="BRCT domain"/>
    <property type="match status" value="1"/>
</dbReference>
<dbReference type="SUPFAM" id="SSF56091">
    <property type="entry name" value="DNA ligase/mRNA capping enzyme, catalytic domain"/>
    <property type="match status" value="1"/>
</dbReference>
<feature type="binding site" evidence="12">
    <location>
        <position position="468"/>
    </location>
    <ligand>
        <name>Zn(2+)</name>
        <dbReference type="ChEBI" id="CHEBI:29105"/>
    </ligand>
</feature>
<dbReference type="FunFam" id="3.30.470.30:FF:000001">
    <property type="entry name" value="DNA ligase"/>
    <property type="match status" value="1"/>
</dbReference>
<dbReference type="GO" id="GO:0006260">
    <property type="term" value="P:DNA replication"/>
    <property type="evidence" value="ECO:0007669"/>
    <property type="project" value="UniProtKB-KW"/>
</dbReference>
<accession>A0A509EBZ7</accession>
<dbReference type="EMBL" id="CABFPH010000028">
    <property type="protein sequence ID" value="VUD71731.1"/>
    <property type="molecule type" value="Genomic_DNA"/>
</dbReference>
<feature type="binding site" evidence="12">
    <location>
        <begin position="99"/>
        <end position="100"/>
    </location>
    <ligand>
        <name>NAD(+)</name>
        <dbReference type="ChEBI" id="CHEBI:57540"/>
    </ligand>
</feature>
<comment type="cofactor">
    <cofactor evidence="12">
        <name>Mg(2+)</name>
        <dbReference type="ChEBI" id="CHEBI:18420"/>
    </cofactor>
    <cofactor evidence="12">
        <name>Mn(2+)</name>
        <dbReference type="ChEBI" id="CHEBI:29035"/>
    </cofactor>
</comment>
<dbReference type="InterPro" id="IPR004150">
    <property type="entry name" value="NAD_DNA_ligase_OB"/>
</dbReference>
<dbReference type="GO" id="GO:0003911">
    <property type="term" value="F:DNA ligase (NAD+) activity"/>
    <property type="evidence" value="ECO:0007669"/>
    <property type="project" value="UniProtKB-UniRule"/>
</dbReference>
<evidence type="ECO:0000313" key="15">
    <source>
        <dbReference type="EMBL" id="VUD71731.1"/>
    </source>
</evidence>
<comment type="similarity">
    <text evidence="12">Belongs to the NAD-dependent DNA ligase family. LigA subfamily.</text>
</comment>
<reference evidence="15 16" key="1">
    <citation type="submission" date="2019-06" db="EMBL/GenBank/DDBJ databases">
        <authorList>
            <person name="Rodrigo-Torres L."/>
            <person name="Arahal R. D."/>
            <person name="Lucena T."/>
        </authorList>
    </citation>
    <scope>NUCLEOTIDE SEQUENCE [LARGE SCALE GENOMIC DNA]</scope>
    <source>
        <strain evidence="15 16">SB0023/3</strain>
    </source>
</reference>
<feature type="active site" description="N6-AMP-lysine intermediate" evidence="12">
    <location>
        <position position="135"/>
    </location>
</feature>
<dbReference type="SUPFAM" id="SSF47781">
    <property type="entry name" value="RuvA domain 2-like"/>
    <property type="match status" value="1"/>
</dbReference>
<dbReference type="Gene3D" id="3.30.470.30">
    <property type="entry name" value="DNA ligase/mRNA capping enzyme"/>
    <property type="match status" value="1"/>
</dbReference>
<dbReference type="PANTHER" id="PTHR23389:SF9">
    <property type="entry name" value="DNA LIGASE"/>
    <property type="match status" value="1"/>
</dbReference>
<keyword evidence="5 12" id="KW-0227">DNA damage</keyword>
<dbReference type="NCBIfam" id="NF005932">
    <property type="entry name" value="PRK07956.1"/>
    <property type="match status" value="1"/>
</dbReference>
<keyword evidence="2 12" id="KW-0436">Ligase</keyword>
<dbReference type="Gene3D" id="6.20.10.30">
    <property type="match status" value="1"/>
</dbReference>
<dbReference type="SUPFAM" id="SSF50249">
    <property type="entry name" value="Nucleic acid-binding proteins"/>
    <property type="match status" value="1"/>
</dbReference>
<evidence type="ECO:0000256" key="10">
    <source>
        <dbReference type="ARBA" id="ARBA00023211"/>
    </source>
</evidence>
<feature type="binding site" evidence="12">
    <location>
        <position position="333"/>
    </location>
    <ligand>
        <name>NAD(+)</name>
        <dbReference type="ChEBI" id="CHEBI:57540"/>
    </ligand>
</feature>
<dbReference type="PIRSF" id="PIRSF001604">
    <property type="entry name" value="LigA"/>
    <property type="match status" value="1"/>
</dbReference>
<dbReference type="PROSITE" id="PS01055">
    <property type="entry name" value="DNA_LIGASE_N1"/>
    <property type="match status" value="1"/>
</dbReference>
<dbReference type="Proteomes" id="UP000410984">
    <property type="component" value="Unassembled WGS sequence"/>
</dbReference>
<evidence type="ECO:0000256" key="6">
    <source>
        <dbReference type="ARBA" id="ARBA00022833"/>
    </source>
</evidence>
<dbReference type="Pfam" id="PF03119">
    <property type="entry name" value="DNA_ligase_ZBD"/>
    <property type="match status" value="1"/>
</dbReference>
<dbReference type="InterPro" id="IPR004149">
    <property type="entry name" value="Znf_DNAligase_C4"/>
</dbReference>
<sequence>MPARKSAPPIPDLEPDLTPEAARAAHAALSEQIAEADRLYHQEDAPEITDAEYDALRRRLETLETRFPDLAGTGAASASVGAKPSEKFAKVRHAVPMLSLGNAFADAEVEDFVARVRRFLNWPEAEPLAFTAEPKIDGLSLSLRYEDGVLVTAATRGDGEVGENVTANARTVQDIPERLVGDGVPPLCEVRGEIYLSHADFAAINARQEAQGKPLFANPRNAAAGSLRQLDPAITASRPLRFFAYAWGAVEPAFEGTQSGVMDRFRAWGLPVNPLSVRCPDIAAMLAHYRSIERQRADLGYDIDGVVYKVDDLALQRRLGFVSRSPRWALAHKFAAQEAFTVVEEIAINVGRTGSLNPLAKLRPVTVGGVVVSNATLHNEGYVKGVGGDGEPIRDGRDIRVGDTVIVLRAGDVIPKVMDVVLDKRPADSQAYAFPETCPACGSKAVRAFNPRTKKPDSVRRCTGGLICPAQAVERLKHFVSRNAFDIEGFGETYIETLFEDGLVRQPADIFRLDFEKVAASLAARRRALAEARARQKEEAARAAGETPKPVKAAKKKEGERQLAIENLFAAIAARRTVTFPRLLFALGIPNIGEVTAKELAKIFPDMRALIAAVDAAAACRPGEGWLALDAVDRIGSVARDALLDHVSARAAAGEPVDAQAPGAVKGLGPAARENLIAAFGEGEALDAALLRAARERPCAAYLGFAEGASDVGDVVKDALIDFFAEAHNRDAVEALLAEVTLAPAEAPAATGSSELAGKIVVFTGSLERMTRNEAKATAERLGAKVASSVSGNTDLVVAGPGAGSKLKEAEKHGVAVISEAEWLARIGAG</sequence>
<dbReference type="OrthoDB" id="9759736at2"/>
<dbReference type="CDD" id="cd00114">
    <property type="entry name" value="LIGANc"/>
    <property type="match status" value="1"/>
</dbReference>
<dbReference type="InterPro" id="IPR001679">
    <property type="entry name" value="DNA_ligase"/>
</dbReference>
<dbReference type="InterPro" id="IPR041663">
    <property type="entry name" value="DisA/LigA_HHH"/>
</dbReference>
<dbReference type="Gene3D" id="2.40.50.140">
    <property type="entry name" value="Nucleic acid-binding proteins"/>
    <property type="match status" value="1"/>
</dbReference>
<dbReference type="InterPro" id="IPR036420">
    <property type="entry name" value="BRCT_dom_sf"/>
</dbReference>
<dbReference type="InterPro" id="IPR010994">
    <property type="entry name" value="RuvA_2-like"/>
</dbReference>
<dbReference type="Pfam" id="PF12826">
    <property type="entry name" value="HHH_2"/>
    <property type="match status" value="1"/>
</dbReference>
<dbReference type="InterPro" id="IPR012340">
    <property type="entry name" value="NA-bd_OB-fold"/>
</dbReference>
<feature type="binding site" evidence="12">
    <location>
        <position position="438"/>
    </location>
    <ligand>
        <name>Zn(2+)</name>
        <dbReference type="ChEBI" id="CHEBI:29105"/>
    </ligand>
</feature>
<organism evidence="15 16">
    <name type="scientific">Methylobacterium symbioticum</name>
    <dbReference type="NCBI Taxonomy" id="2584084"/>
    <lineage>
        <taxon>Bacteria</taxon>
        <taxon>Pseudomonadati</taxon>
        <taxon>Pseudomonadota</taxon>
        <taxon>Alphaproteobacteria</taxon>
        <taxon>Hyphomicrobiales</taxon>
        <taxon>Methylobacteriaceae</taxon>
        <taxon>Methylobacterium</taxon>
    </lineage>
</organism>
<keyword evidence="6 12" id="KW-0862">Zinc</keyword>
<gene>
    <name evidence="12 15" type="primary">ligA</name>
    <name evidence="15" type="ORF">MET9862_02317</name>
</gene>
<evidence type="ECO:0000313" key="16">
    <source>
        <dbReference type="Proteomes" id="UP000410984"/>
    </source>
</evidence>
<dbReference type="Gene3D" id="1.10.287.610">
    <property type="entry name" value="Helix hairpin bin"/>
    <property type="match status" value="1"/>
</dbReference>
<dbReference type="GO" id="GO:0046872">
    <property type="term" value="F:metal ion binding"/>
    <property type="evidence" value="ECO:0007669"/>
    <property type="project" value="UniProtKB-KW"/>
</dbReference>
<feature type="binding site" evidence="12">
    <location>
        <position position="309"/>
    </location>
    <ligand>
        <name>NAD(+)</name>
        <dbReference type="ChEBI" id="CHEBI:57540"/>
    </ligand>
</feature>
<dbReference type="InterPro" id="IPR013839">
    <property type="entry name" value="DNAligase_adenylation"/>
</dbReference>
<keyword evidence="16" id="KW-1185">Reference proteome</keyword>
<comment type="caution">
    <text evidence="12">Lacks conserved residue(s) required for the propagation of feature annotation.</text>
</comment>
<comment type="catalytic activity">
    <reaction evidence="11 12 13">
        <text>NAD(+) + (deoxyribonucleotide)n-3'-hydroxyl + 5'-phospho-(deoxyribonucleotide)m = (deoxyribonucleotide)n+m + AMP + beta-nicotinamide D-nucleotide.</text>
        <dbReference type="EC" id="6.5.1.2"/>
    </reaction>
</comment>
<dbReference type="Pfam" id="PF01653">
    <property type="entry name" value="DNA_ligase_aden"/>
    <property type="match status" value="1"/>
</dbReference>
<dbReference type="GO" id="GO:0005829">
    <property type="term" value="C:cytosol"/>
    <property type="evidence" value="ECO:0007669"/>
    <property type="project" value="TreeGrafter"/>
</dbReference>
<keyword evidence="8 12" id="KW-0520">NAD</keyword>
<dbReference type="EC" id="6.5.1.2" evidence="12 13"/>
<dbReference type="SMART" id="SM00532">
    <property type="entry name" value="LIGANc"/>
    <property type="match status" value="1"/>
</dbReference>
<evidence type="ECO:0000256" key="13">
    <source>
        <dbReference type="RuleBase" id="RU000618"/>
    </source>
</evidence>
<dbReference type="InterPro" id="IPR013840">
    <property type="entry name" value="DNAligase_N"/>
</dbReference>
<keyword evidence="9 12" id="KW-0234">DNA repair</keyword>
<keyword evidence="7 12" id="KW-0460">Magnesium</keyword>
<dbReference type="Gene3D" id="3.40.50.10190">
    <property type="entry name" value="BRCT domain"/>
    <property type="match status" value="1"/>
</dbReference>
<dbReference type="Pfam" id="PF00533">
    <property type="entry name" value="BRCT"/>
    <property type="match status" value="1"/>
</dbReference>
<evidence type="ECO:0000259" key="14">
    <source>
        <dbReference type="PROSITE" id="PS50172"/>
    </source>
</evidence>
<feature type="binding site" evidence="12">
    <location>
        <position position="133"/>
    </location>
    <ligand>
        <name>NAD(+)</name>
        <dbReference type="ChEBI" id="CHEBI:57540"/>
    </ligand>
</feature>
<dbReference type="InterPro" id="IPR033136">
    <property type="entry name" value="DNA_ligase_CS"/>
</dbReference>
<feature type="binding site" evidence="12">
    <location>
        <position position="193"/>
    </location>
    <ligand>
        <name>NAD(+)</name>
        <dbReference type="ChEBI" id="CHEBI:57540"/>
    </ligand>
</feature>
<dbReference type="NCBIfam" id="TIGR00575">
    <property type="entry name" value="dnlj"/>
    <property type="match status" value="1"/>
</dbReference>
<dbReference type="InterPro" id="IPR001357">
    <property type="entry name" value="BRCT_dom"/>
</dbReference>
<evidence type="ECO:0000256" key="7">
    <source>
        <dbReference type="ARBA" id="ARBA00022842"/>
    </source>
</evidence>
<feature type="binding site" evidence="12">
    <location>
        <position position="156"/>
    </location>
    <ligand>
        <name>NAD(+)</name>
        <dbReference type="ChEBI" id="CHEBI:57540"/>
    </ligand>
</feature>
<evidence type="ECO:0000256" key="3">
    <source>
        <dbReference type="ARBA" id="ARBA00022705"/>
    </source>
</evidence>
<dbReference type="RefSeq" id="WP_142583114.1">
    <property type="nucleotide sequence ID" value="NZ_CABFPH010000028.1"/>
</dbReference>
<keyword evidence="4 12" id="KW-0479">Metal-binding</keyword>
<dbReference type="PANTHER" id="PTHR23389">
    <property type="entry name" value="CHROMOSOME TRANSMISSION FIDELITY FACTOR 18"/>
    <property type="match status" value="1"/>
</dbReference>
<comment type="function">
    <text evidence="1 12">DNA ligase that catalyzes the formation of phosphodiester linkages between 5'-phosphoryl and 3'-hydroxyl groups in double-stranded DNA using NAD as a coenzyme and as the energy source for the reaction. It is essential for DNA replication and repair of damaged DNA.</text>
</comment>
<evidence type="ECO:0000256" key="2">
    <source>
        <dbReference type="ARBA" id="ARBA00022598"/>
    </source>
</evidence>
<dbReference type="Gene3D" id="1.10.150.20">
    <property type="entry name" value="5' to 3' exonuclease, C-terminal subdomain"/>
    <property type="match status" value="3"/>
</dbReference>
<dbReference type="CDD" id="cd17748">
    <property type="entry name" value="BRCT_DNA_ligase_like"/>
    <property type="match status" value="1"/>
</dbReference>
<evidence type="ECO:0000256" key="4">
    <source>
        <dbReference type="ARBA" id="ARBA00022723"/>
    </source>
</evidence>
<proteinExistence type="inferred from homology"/>
<dbReference type="AlphaFoldDB" id="A0A509EBZ7"/>
<evidence type="ECO:0000256" key="12">
    <source>
        <dbReference type="HAMAP-Rule" id="MF_01588"/>
    </source>
</evidence>
<evidence type="ECO:0000256" key="1">
    <source>
        <dbReference type="ARBA" id="ARBA00004067"/>
    </source>
</evidence>
<name>A0A509EBZ7_9HYPH</name>
<dbReference type="SMART" id="SM00292">
    <property type="entry name" value="BRCT"/>
    <property type="match status" value="1"/>
</dbReference>
<dbReference type="GO" id="GO:0006281">
    <property type="term" value="P:DNA repair"/>
    <property type="evidence" value="ECO:0007669"/>
    <property type="project" value="UniProtKB-KW"/>
</dbReference>
<feature type="binding site" evidence="12">
    <location>
        <position position="441"/>
    </location>
    <ligand>
        <name>Zn(2+)</name>
        <dbReference type="ChEBI" id="CHEBI:29105"/>
    </ligand>
</feature>
<dbReference type="PROSITE" id="PS50172">
    <property type="entry name" value="BRCT"/>
    <property type="match status" value="1"/>
</dbReference>
<evidence type="ECO:0000256" key="9">
    <source>
        <dbReference type="ARBA" id="ARBA00023204"/>
    </source>
</evidence>
<dbReference type="Pfam" id="PF03120">
    <property type="entry name" value="OB_DNA_ligase"/>
    <property type="match status" value="1"/>
</dbReference>
<dbReference type="HAMAP" id="MF_01588">
    <property type="entry name" value="DNA_ligase_A"/>
    <property type="match status" value="1"/>
</dbReference>
<feature type="domain" description="BRCT" evidence="14">
    <location>
        <begin position="751"/>
        <end position="824"/>
    </location>
</feature>
<keyword evidence="3 12" id="KW-0235">DNA replication</keyword>
<evidence type="ECO:0000256" key="8">
    <source>
        <dbReference type="ARBA" id="ARBA00023027"/>
    </source>
</evidence>
<evidence type="ECO:0000256" key="11">
    <source>
        <dbReference type="ARBA" id="ARBA00034005"/>
    </source>
</evidence>
<dbReference type="InterPro" id="IPR018239">
    <property type="entry name" value="DNA_ligase_AS"/>
</dbReference>
<protein>
    <recommendedName>
        <fullName evidence="12 13">DNA ligase</fullName>
        <ecNumber evidence="12 13">6.5.1.2</ecNumber>
    </recommendedName>
    <alternativeName>
        <fullName evidence="12">Polydeoxyribonucleotide synthase [NAD(+)]</fullName>
    </alternativeName>
</protein>
<feature type="binding site" evidence="12">
    <location>
        <begin position="50"/>
        <end position="54"/>
    </location>
    <ligand>
        <name>NAD(+)</name>
        <dbReference type="ChEBI" id="CHEBI:57540"/>
    </ligand>
</feature>
<evidence type="ECO:0000256" key="5">
    <source>
        <dbReference type="ARBA" id="ARBA00022763"/>
    </source>
</evidence>
<dbReference type="PROSITE" id="PS01056">
    <property type="entry name" value="DNA_LIGASE_N2"/>
    <property type="match status" value="1"/>
</dbReference>
<keyword evidence="10 12" id="KW-0464">Manganese</keyword>